<gene>
    <name evidence="1" type="ORF">Q7C36_007426</name>
</gene>
<dbReference type="GO" id="GO:0043524">
    <property type="term" value="P:negative regulation of neuron apoptotic process"/>
    <property type="evidence" value="ECO:0007669"/>
    <property type="project" value="InterPro"/>
</dbReference>
<sequence>MPSKDKTVALAKLLHRDCTQLLDLYTARESLMSNSVSESQLVSIPPLTSQLSPSEKICFLQAALRKCLHLLDKAITHEDAIFPERPEDEYSKQRKTVRERLNYLVSSTERLLVEGKRCDAEAKDLVDSGVFALKKWILQVLQDVLYWSNKTAETLQTLPALKAMKPTRRRRAAGKKEARKLRK</sequence>
<evidence type="ECO:0000313" key="1">
    <source>
        <dbReference type="EMBL" id="KAK2852225.1"/>
    </source>
</evidence>
<dbReference type="EMBL" id="JAVHJS010000007">
    <property type="protein sequence ID" value="KAK2852225.1"/>
    <property type="molecule type" value="Genomic_DNA"/>
</dbReference>
<protein>
    <recommendedName>
        <fullName evidence="3">Ciliary neurotrophic factor</fullName>
    </recommendedName>
</protein>
<dbReference type="InterPro" id="IPR000151">
    <property type="entry name" value="Ciliary_neurotrophic_fac_CNTF"/>
</dbReference>
<dbReference type="GO" id="GO:0005127">
    <property type="term" value="F:ciliary neurotrophic factor receptor binding"/>
    <property type="evidence" value="ECO:0007669"/>
    <property type="project" value="InterPro"/>
</dbReference>
<dbReference type="InterPro" id="IPR009079">
    <property type="entry name" value="4_helix_cytokine-like_core"/>
</dbReference>
<comment type="caution">
    <text evidence="1">The sequence shown here is derived from an EMBL/GenBank/DDBJ whole genome shotgun (WGS) entry which is preliminary data.</text>
</comment>
<dbReference type="Gene3D" id="1.20.1250.10">
    <property type="match status" value="1"/>
</dbReference>
<dbReference type="SUPFAM" id="SSF47266">
    <property type="entry name" value="4-helical cytokines"/>
    <property type="match status" value="1"/>
</dbReference>
<dbReference type="GO" id="GO:0070120">
    <property type="term" value="P:ciliary neurotrophic factor-mediated signaling pathway"/>
    <property type="evidence" value="ECO:0007669"/>
    <property type="project" value="InterPro"/>
</dbReference>
<dbReference type="PANTHER" id="PTHR15196">
    <property type="entry name" value="CILIARY NEUROTROPHIC FACTOR"/>
    <property type="match status" value="1"/>
</dbReference>
<dbReference type="PANTHER" id="PTHR15196:SF1">
    <property type="entry name" value="CILIARY NEUROTROPHIC FACTOR"/>
    <property type="match status" value="1"/>
</dbReference>
<accession>A0AA88SXB2</accession>
<evidence type="ECO:0000313" key="2">
    <source>
        <dbReference type="Proteomes" id="UP001187315"/>
    </source>
</evidence>
<name>A0AA88SXB2_TACVA</name>
<evidence type="ECO:0008006" key="3">
    <source>
        <dbReference type="Google" id="ProtNLM"/>
    </source>
</evidence>
<dbReference type="AlphaFoldDB" id="A0AA88SXB2"/>
<reference evidence="1" key="1">
    <citation type="submission" date="2023-08" db="EMBL/GenBank/DDBJ databases">
        <title>Pelteobagrus vachellii genome.</title>
        <authorList>
            <person name="Liu H."/>
        </authorList>
    </citation>
    <scope>NUCLEOTIDE SEQUENCE</scope>
    <source>
        <strain evidence="1">PRFRI_2022a</strain>
        <tissue evidence="1">Muscle</tissue>
    </source>
</reference>
<keyword evidence="2" id="KW-1185">Reference proteome</keyword>
<dbReference type="Proteomes" id="UP001187315">
    <property type="component" value="Unassembled WGS sequence"/>
</dbReference>
<organism evidence="1 2">
    <name type="scientific">Tachysurus vachellii</name>
    <name type="common">Darkbarbel catfish</name>
    <name type="synonym">Pelteobagrus vachellii</name>
    <dbReference type="NCBI Taxonomy" id="175792"/>
    <lineage>
        <taxon>Eukaryota</taxon>
        <taxon>Metazoa</taxon>
        <taxon>Chordata</taxon>
        <taxon>Craniata</taxon>
        <taxon>Vertebrata</taxon>
        <taxon>Euteleostomi</taxon>
        <taxon>Actinopterygii</taxon>
        <taxon>Neopterygii</taxon>
        <taxon>Teleostei</taxon>
        <taxon>Ostariophysi</taxon>
        <taxon>Siluriformes</taxon>
        <taxon>Bagridae</taxon>
        <taxon>Tachysurus</taxon>
    </lineage>
</organism>
<proteinExistence type="predicted"/>